<proteinExistence type="inferred from homology"/>
<dbReference type="InterPro" id="IPR010259">
    <property type="entry name" value="S8pro/Inhibitor_I9"/>
</dbReference>
<evidence type="ECO:0000256" key="4">
    <source>
        <dbReference type="ARBA" id="ARBA00022825"/>
    </source>
</evidence>
<dbReference type="PANTHER" id="PTHR43806:SF11">
    <property type="entry name" value="CEREVISIN-RELATED"/>
    <property type="match status" value="1"/>
</dbReference>
<comment type="similarity">
    <text evidence="1 5">Belongs to the peptidase S8 family.</text>
</comment>
<organism evidence="9 10">
    <name type="scientific">Smittium simulii</name>
    <dbReference type="NCBI Taxonomy" id="133385"/>
    <lineage>
        <taxon>Eukaryota</taxon>
        <taxon>Fungi</taxon>
        <taxon>Fungi incertae sedis</taxon>
        <taxon>Zoopagomycota</taxon>
        <taxon>Kickxellomycotina</taxon>
        <taxon>Harpellomycetes</taxon>
        <taxon>Harpellales</taxon>
        <taxon>Legeriomycetaceae</taxon>
        <taxon>Smittium</taxon>
    </lineage>
</organism>
<evidence type="ECO:0000256" key="3">
    <source>
        <dbReference type="ARBA" id="ARBA00022801"/>
    </source>
</evidence>
<evidence type="ECO:0000313" key="9">
    <source>
        <dbReference type="EMBL" id="PVU92483.1"/>
    </source>
</evidence>
<dbReference type="Pfam" id="PF00082">
    <property type="entry name" value="Peptidase_S8"/>
    <property type="match status" value="1"/>
</dbReference>
<evidence type="ECO:0000313" key="10">
    <source>
        <dbReference type="Proteomes" id="UP000245383"/>
    </source>
</evidence>
<feature type="domain" description="Peptidase S8/S53" evidence="7">
    <location>
        <begin position="158"/>
        <end position="399"/>
    </location>
</feature>
<reference evidence="9 10" key="1">
    <citation type="journal article" date="2018" name="MBio">
        <title>Comparative Genomics Reveals the Core Gene Toolbox for the Fungus-Insect Symbiosis.</title>
        <authorList>
            <person name="Wang Y."/>
            <person name="Stata M."/>
            <person name="Wang W."/>
            <person name="Stajich J.E."/>
            <person name="White M.M."/>
            <person name="Moncalvo J.M."/>
        </authorList>
    </citation>
    <scope>NUCLEOTIDE SEQUENCE [LARGE SCALE GENOMIC DNA]</scope>
    <source>
        <strain evidence="9 10">SWE-8-4</strain>
    </source>
</reference>
<dbReference type="Pfam" id="PF05922">
    <property type="entry name" value="Inhibitor_I9"/>
    <property type="match status" value="1"/>
</dbReference>
<dbReference type="STRING" id="133385.A0A2T9YJI5"/>
<name>A0A2T9YJI5_9FUNG</name>
<accession>A0A2T9YJI5</accession>
<evidence type="ECO:0000256" key="5">
    <source>
        <dbReference type="PROSITE-ProRule" id="PRU01240"/>
    </source>
</evidence>
<dbReference type="Proteomes" id="UP000245383">
    <property type="component" value="Unassembled WGS sequence"/>
</dbReference>
<feature type="active site" description="Charge relay system" evidence="5">
    <location>
        <position position="361"/>
    </location>
</feature>
<keyword evidence="6" id="KW-0732">Signal</keyword>
<dbReference type="CDD" id="cd04077">
    <property type="entry name" value="Peptidases_S8_PCSK9_ProteinaseK_like"/>
    <property type="match status" value="1"/>
</dbReference>
<evidence type="ECO:0000256" key="2">
    <source>
        <dbReference type="ARBA" id="ARBA00022670"/>
    </source>
</evidence>
<comment type="caution">
    <text evidence="9">The sequence shown here is derived from an EMBL/GenBank/DDBJ whole genome shotgun (WGS) entry which is preliminary data.</text>
</comment>
<dbReference type="InterPro" id="IPR023828">
    <property type="entry name" value="Peptidase_S8_Ser-AS"/>
</dbReference>
<keyword evidence="2 5" id="KW-0645">Protease</keyword>
<dbReference type="InterPro" id="IPR037045">
    <property type="entry name" value="S8pro/Inhibitor_I9_sf"/>
</dbReference>
<evidence type="ECO:0000256" key="6">
    <source>
        <dbReference type="SAM" id="SignalP"/>
    </source>
</evidence>
<gene>
    <name evidence="9" type="ORF">BB561_003784</name>
</gene>
<feature type="active site" description="Charge relay system" evidence="5">
    <location>
        <position position="164"/>
    </location>
</feature>
<evidence type="ECO:0000259" key="8">
    <source>
        <dbReference type="Pfam" id="PF05922"/>
    </source>
</evidence>
<feature type="signal peptide" evidence="6">
    <location>
        <begin position="1"/>
        <end position="16"/>
    </location>
</feature>
<dbReference type="InterPro" id="IPR015500">
    <property type="entry name" value="Peptidase_S8_subtilisin-rel"/>
</dbReference>
<dbReference type="PROSITE" id="PS00137">
    <property type="entry name" value="SUBTILASE_HIS"/>
    <property type="match status" value="1"/>
</dbReference>
<dbReference type="InterPro" id="IPR022398">
    <property type="entry name" value="Peptidase_S8_His-AS"/>
</dbReference>
<dbReference type="GO" id="GO:0005615">
    <property type="term" value="C:extracellular space"/>
    <property type="evidence" value="ECO:0007669"/>
    <property type="project" value="TreeGrafter"/>
</dbReference>
<dbReference type="InterPro" id="IPR000209">
    <property type="entry name" value="Peptidase_S8/S53_dom"/>
</dbReference>
<dbReference type="AlphaFoldDB" id="A0A2T9YJI5"/>
<dbReference type="PANTHER" id="PTHR43806">
    <property type="entry name" value="PEPTIDASE S8"/>
    <property type="match status" value="1"/>
</dbReference>
<dbReference type="GO" id="GO:0004252">
    <property type="term" value="F:serine-type endopeptidase activity"/>
    <property type="evidence" value="ECO:0007669"/>
    <property type="project" value="UniProtKB-UniRule"/>
</dbReference>
<sequence length="419" mass="45774">MLLLKCFGLFFGLVSGAQYSFTPVEQAPLYLSPEEFAVPNRYIITLKNNVGKNQGQFNQHIDFIRSLIKITNFQQSEVINFVEKVYDNVFYGYSASLDKSTLDFLRYSEDIEYIEQDKYMELDDVQPDSPWGLARISERDNYTPASQFNYNPNWGQGVNAYIFDTGINTTHVDFEGRAVFGIATPPLETERDCTGHGTHVAGIVGSKTYGIAKKANLISVKVFFCNGTGLASYFIAGINWALKDHELKVNEAIKNKKQPPKAVANASITSALSKTLNTAVENAITKNMFIVKSAGNRSTDSCNYSPASSGLSLTVGAINRLSQKGVYSNFGKCVSMFAPGTAIPSTFVGSTTAIAHLTGTSMAAPHVCGVAAAIQSMSGANPYDYGTLRKMILDKATKDVVLFPNNTANLLLYAKDFVK</sequence>
<evidence type="ECO:0008006" key="11">
    <source>
        <dbReference type="Google" id="ProtNLM"/>
    </source>
</evidence>
<dbReference type="FunFam" id="3.40.50.200:FF:000007">
    <property type="entry name" value="Subtilisin-like serine protease"/>
    <property type="match status" value="1"/>
</dbReference>
<protein>
    <recommendedName>
        <fullName evidence="11">Peptidase S8/S53 domain-containing protein</fullName>
    </recommendedName>
</protein>
<keyword evidence="10" id="KW-1185">Reference proteome</keyword>
<dbReference type="InterPro" id="IPR036852">
    <property type="entry name" value="Peptidase_S8/S53_dom_sf"/>
</dbReference>
<dbReference type="OrthoDB" id="206201at2759"/>
<feature type="active site" description="Charge relay system" evidence="5">
    <location>
        <position position="196"/>
    </location>
</feature>
<dbReference type="InterPro" id="IPR050131">
    <property type="entry name" value="Peptidase_S8_subtilisin-like"/>
</dbReference>
<feature type="domain" description="Inhibitor I9" evidence="8">
    <location>
        <begin position="41"/>
        <end position="122"/>
    </location>
</feature>
<dbReference type="PROSITE" id="PS00138">
    <property type="entry name" value="SUBTILASE_SER"/>
    <property type="match status" value="1"/>
</dbReference>
<dbReference type="PRINTS" id="PR00723">
    <property type="entry name" value="SUBTILISIN"/>
</dbReference>
<keyword evidence="4 5" id="KW-0720">Serine protease</keyword>
<dbReference type="Gene3D" id="3.30.70.80">
    <property type="entry name" value="Peptidase S8 propeptide/proteinase inhibitor I9"/>
    <property type="match status" value="1"/>
</dbReference>
<evidence type="ECO:0000259" key="7">
    <source>
        <dbReference type="Pfam" id="PF00082"/>
    </source>
</evidence>
<keyword evidence="3 5" id="KW-0378">Hydrolase</keyword>
<dbReference type="EMBL" id="MBFR01000160">
    <property type="protein sequence ID" value="PVU92483.1"/>
    <property type="molecule type" value="Genomic_DNA"/>
</dbReference>
<dbReference type="Gene3D" id="3.40.50.200">
    <property type="entry name" value="Peptidase S8/S53 domain"/>
    <property type="match status" value="1"/>
</dbReference>
<dbReference type="GO" id="GO:0006508">
    <property type="term" value="P:proteolysis"/>
    <property type="evidence" value="ECO:0007669"/>
    <property type="project" value="UniProtKB-KW"/>
</dbReference>
<evidence type="ECO:0000256" key="1">
    <source>
        <dbReference type="ARBA" id="ARBA00011073"/>
    </source>
</evidence>
<dbReference type="SUPFAM" id="SSF52743">
    <property type="entry name" value="Subtilisin-like"/>
    <property type="match status" value="1"/>
</dbReference>
<dbReference type="SUPFAM" id="SSF54897">
    <property type="entry name" value="Protease propeptides/inhibitors"/>
    <property type="match status" value="1"/>
</dbReference>
<dbReference type="PROSITE" id="PS51892">
    <property type="entry name" value="SUBTILASE"/>
    <property type="match status" value="1"/>
</dbReference>
<dbReference type="InterPro" id="IPR034193">
    <property type="entry name" value="PCSK9_ProteinaseK-like"/>
</dbReference>
<feature type="chain" id="PRO_5015533384" description="Peptidase S8/S53 domain-containing protein" evidence="6">
    <location>
        <begin position="17"/>
        <end position="419"/>
    </location>
</feature>